<keyword evidence="2" id="KW-1185">Reference proteome</keyword>
<proteinExistence type="predicted"/>
<accession>A0ABT9M5W2</accession>
<dbReference type="EMBL" id="JAURUP010000023">
    <property type="protein sequence ID" value="MDP9751462.1"/>
    <property type="molecule type" value="Genomic_DNA"/>
</dbReference>
<name>A0ABT9M5W2_9THEO</name>
<sequence length="35" mass="4049">MIASKFVQNIAKRGKKSIKRMRKTEIQFIAKAKKA</sequence>
<evidence type="ECO:0000313" key="1">
    <source>
        <dbReference type="EMBL" id="MDP9751462.1"/>
    </source>
</evidence>
<dbReference type="Proteomes" id="UP001223886">
    <property type="component" value="Unassembled WGS sequence"/>
</dbReference>
<gene>
    <name evidence="1" type="ORF">J2S24_001973</name>
</gene>
<organism evidence="1 2">
    <name type="scientific">Thermoanaerobacter pentosaceus</name>
    <dbReference type="NCBI Taxonomy" id="694059"/>
    <lineage>
        <taxon>Bacteria</taxon>
        <taxon>Bacillati</taxon>
        <taxon>Bacillota</taxon>
        <taxon>Clostridia</taxon>
        <taxon>Thermoanaerobacterales</taxon>
        <taxon>Thermoanaerobacteraceae</taxon>
        <taxon>Thermoanaerobacter</taxon>
    </lineage>
</organism>
<protein>
    <submittedName>
        <fullName evidence="1">Uncharacterized protein</fullName>
    </submittedName>
</protein>
<reference evidence="1 2" key="1">
    <citation type="submission" date="2023-07" db="EMBL/GenBank/DDBJ databases">
        <title>Genomic Encyclopedia of Type Strains, Phase IV (KMG-IV): sequencing the most valuable type-strain genomes for metagenomic binning, comparative biology and taxonomic classification.</title>
        <authorList>
            <person name="Goeker M."/>
        </authorList>
    </citation>
    <scope>NUCLEOTIDE SEQUENCE [LARGE SCALE GENOMIC DNA]</scope>
    <source>
        <strain evidence="1 2">DSM 25963</strain>
    </source>
</reference>
<comment type="caution">
    <text evidence="1">The sequence shown here is derived from an EMBL/GenBank/DDBJ whole genome shotgun (WGS) entry which is preliminary data.</text>
</comment>
<evidence type="ECO:0000313" key="2">
    <source>
        <dbReference type="Proteomes" id="UP001223886"/>
    </source>
</evidence>